<dbReference type="Gene3D" id="3.90.550.10">
    <property type="entry name" value="Spore Coat Polysaccharide Biosynthesis Protein SpsA, Chain A"/>
    <property type="match status" value="1"/>
</dbReference>
<feature type="binding site" evidence="8">
    <location>
        <begin position="14"/>
        <end position="16"/>
    </location>
    <ligand>
        <name>GTP</name>
        <dbReference type="ChEBI" id="CHEBI:37565"/>
    </ligand>
</feature>
<comment type="subunit">
    <text evidence="8">Monomer.</text>
</comment>
<evidence type="ECO:0000256" key="4">
    <source>
        <dbReference type="ARBA" id="ARBA00022741"/>
    </source>
</evidence>
<gene>
    <name evidence="8" type="primary">mobA</name>
    <name evidence="10" type="ORF">A3A87_10065</name>
</gene>
<evidence type="ECO:0000256" key="3">
    <source>
        <dbReference type="ARBA" id="ARBA00022723"/>
    </source>
</evidence>
<dbReference type="STRING" id="1817768.A3A87_10065"/>
<dbReference type="Pfam" id="PF12804">
    <property type="entry name" value="NTP_transf_3"/>
    <property type="match status" value="1"/>
</dbReference>
<dbReference type="Proteomes" id="UP000179037">
    <property type="component" value="Unassembled WGS sequence"/>
</dbReference>
<keyword evidence="3 8" id="KW-0479">Metal-binding</keyword>
<dbReference type="AlphaFoldDB" id="A0A1F6TXD8"/>
<dbReference type="GO" id="GO:0005525">
    <property type="term" value="F:GTP binding"/>
    <property type="evidence" value="ECO:0007669"/>
    <property type="project" value="UniProtKB-UniRule"/>
</dbReference>
<dbReference type="GO" id="GO:0046872">
    <property type="term" value="F:metal ion binding"/>
    <property type="evidence" value="ECO:0007669"/>
    <property type="project" value="UniProtKB-KW"/>
</dbReference>
<dbReference type="InterPro" id="IPR025877">
    <property type="entry name" value="MobA-like_NTP_Trfase"/>
</dbReference>
<dbReference type="PANTHER" id="PTHR19136:SF81">
    <property type="entry name" value="MOLYBDENUM COFACTOR GUANYLYLTRANSFERASE"/>
    <property type="match status" value="1"/>
</dbReference>
<dbReference type="GO" id="GO:1902758">
    <property type="term" value="P:bis(molybdopterin guanine dinucleotide)molybdenum biosynthetic process"/>
    <property type="evidence" value="ECO:0007669"/>
    <property type="project" value="TreeGrafter"/>
</dbReference>
<evidence type="ECO:0000313" key="11">
    <source>
        <dbReference type="Proteomes" id="UP000179037"/>
    </source>
</evidence>
<protein>
    <recommendedName>
        <fullName evidence="8">Molybdenum cofactor guanylyltransferase</fullName>
        <shortName evidence="8">MoCo guanylyltransferase</shortName>
        <ecNumber evidence="8">2.7.7.77</ecNumber>
    </recommendedName>
    <alternativeName>
        <fullName evidence="8">GTP:molybdopterin guanylyltransferase</fullName>
    </alternativeName>
    <alternativeName>
        <fullName evidence="8">Mo-MPT guanylyltransferase</fullName>
    </alternativeName>
    <alternativeName>
        <fullName evidence="8">Molybdopterin guanylyltransferase</fullName>
    </alternativeName>
    <alternativeName>
        <fullName evidence="8">Molybdopterin-guanine dinucleotide synthase</fullName>
        <shortName evidence="8">MGD synthase</shortName>
    </alternativeName>
</protein>
<keyword evidence="6 8" id="KW-0342">GTP-binding</keyword>
<comment type="subcellular location">
    <subcellularLocation>
        <location evidence="8">Cytoplasm</location>
    </subcellularLocation>
</comment>
<keyword evidence="1 8" id="KW-0963">Cytoplasm</keyword>
<keyword evidence="5 8" id="KW-0460">Magnesium</keyword>
<dbReference type="PANTHER" id="PTHR19136">
    <property type="entry name" value="MOLYBDENUM COFACTOR GUANYLYLTRANSFERASE"/>
    <property type="match status" value="1"/>
</dbReference>
<feature type="binding site" evidence="8">
    <location>
        <position position="27"/>
    </location>
    <ligand>
        <name>GTP</name>
        <dbReference type="ChEBI" id="CHEBI:37565"/>
    </ligand>
</feature>
<evidence type="ECO:0000256" key="2">
    <source>
        <dbReference type="ARBA" id="ARBA00022679"/>
    </source>
</evidence>
<dbReference type="InterPro" id="IPR013482">
    <property type="entry name" value="Molybde_CF_guanTrfase"/>
</dbReference>
<reference evidence="10 11" key="1">
    <citation type="journal article" date="2016" name="Nat. Commun.">
        <title>Thousands of microbial genomes shed light on interconnected biogeochemical processes in an aquifer system.</title>
        <authorList>
            <person name="Anantharaman K."/>
            <person name="Brown C.T."/>
            <person name="Hug L.A."/>
            <person name="Sharon I."/>
            <person name="Castelle C.J."/>
            <person name="Probst A.J."/>
            <person name="Thomas B.C."/>
            <person name="Singh A."/>
            <person name="Wilkins M.J."/>
            <person name="Karaoz U."/>
            <person name="Brodie E.L."/>
            <person name="Williams K.H."/>
            <person name="Hubbard S.S."/>
            <person name="Banfield J.F."/>
        </authorList>
    </citation>
    <scope>NUCLEOTIDE SEQUENCE [LARGE SCALE GENOMIC DNA]</scope>
</reference>
<feature type="binding site" evidence="8">
    <location>
        <position position="104"/>
    </location>
    <ligand>
        <name>GTP</name>
        <dbReference type="ChEBI" id="CHEBI:37565"/>
    </ligand>
</feature>
<keyword evidence="4 8" id="KW-0547">Nucleotide-binding</keyword>
<dbReference type="InterPro" id="IPR029044">
    <property type="entry name" value="Nucleotide-diphossugar_trans"/>
</dbReference>
<organism evidence="10 11">
    <name type="scientific">Candidatus Muproteobacteria bacterium RIFCSPLOWO2_01_FULL_60_18</name>
    <dbReference type="NCBI Taxonomy" id="1817768"/>
    <lineage>
        <taxon>Bacteria</taxon>
        <taxon>Pseudomonadati</taxon>
        <taxon>Pseudomonadota</taxon>
        <taxon>Candidatus Muproteobacteria</taxon>
    </lineage>
</organism>
<proteinExistence type="inferred from homology"/>
<evidence type="ECO:0000256" key="1">
    <source>
        <dbReference type="ARBA" id="ARBA00022490"/>
    </source>
</evidence>
<dbReference type="GO" id="GO:0061603">
    <property type="term" value="F:molybdenum cofactor guanylyltransferase activity"/>
    <property type="evidence" value="ECO:0007669"/>
    <property type="project" value="UniProtKB-EC"/>
</dbReference>
<evidence type="ECO:0000313" key="10">
    <source>
        <dbReference type="EMBL" id="OGI49777.1"/>
    </source>
</evidence>
<sequence length="199" mass="21614">MRAIKAQDITGVILAGGRGHRMGGVDKGLVPLHGRPLVEYVMDALRPQVGRLIISANRNRDIYASYGFPVIADDAAGDYEGPLAGMLSALRAVDTPYILFAPCDTPRLPPDLVRRLAAESSNASVVACEGRMQPVVALLHARLASSLQEYFEEGGRGTGEWLRRLGAALVDFSDEAETFENINTPEQLQHFQMKAPLKT</sequence>
<name>A0A1F6TXD8_9PROT</name>
<evidence type="ECO:0000256" key="6">
    <source>
        <dbReference type="ARBA" id="ARBA00023134"/>
    </source>
</evidence>
<evidence type="ECO:0000259" key="9">
    <source>
        <dbReference type="Pfam" id="PF12804"/>
    </source>
</evidence>
<keyword evidence="7 8" id="KW-0501">Molybdenum cofactor biosynthesis</keyword>
<dbReference type="GO" id="GO:0005737">
    <property type="term" value="C:cytoplasm"/>
    <property type="evidence" value="ECO:0007669"/>
    <property type="project" value="UniProtKB-SubCell"/>
</dbReference>
<dbReference type="EC" id="2.7.7.77" evidence="8"/>
<evidence type="ECO:0000256" key="8">
    <source>
        <dbReference type="HAMAP-Rule" id="MF_00316"/>
    </source>
</evidence>
<comment type="similarity">
    <text evidence="8">Belongs to the MobA family.</text>
</comment>
<feature type="binding site" evidence="8">
    <location>
        <position position="104"/>
    </location>
    <ligand>
        <name>Mg(2+)</name>
        <dbReference type="ChEBI" id="CHEBI:18420"/>
    </ligand>
</feature>
<keyword evidence="2 8" id="KW-0808">Transferase</keyword>
<dbReference type="SUPFAM" id="SSF53448">
    <property type="entry name" value="Nucleotide-diphospho-sugar transferases"/>
    <property type="match status" value="1"/>
</dbReference>
<comment type="cofactor">
    <cofactor evidence="8">
        <name>Mg(2+)</name>
        <dbReference type="ChEBI" id="CHEBI:18420"/>
    </cofactor>
</comment>
<feature type="domain" description="MobA-like NTP transferase" evidence="9">
    <location>
        <begin position="11"/>
        <end position="165"/>
    </location>
</feature>
<accession>A0A1F6TXD8</accession>
<comment type="catalytic activity">
    <reaction evidence="8">
        <text>Mo-molybdopterin + GTP + H(+) = Mo-molybdopterin guanine dinucleotide + diphosphate</text>
        <dbReference type="Rhea" id="RHEA:34243"/>
        <dbReference type="ChEBI" id="CHEBI:15378"/>
        <dbReference type="ChEBI" id="CHEBI:33019"/>
        <dbReference type="ChEBI" id="CHEBI:37565"/>
        <dbReference type="ChEBI" id="CHEBI:71302"/>
        <dbReference type="ChEBI" id="CHEBI:71310"/>
        <dbReference type="EC" id="2.7.7.77"/>
    </reaction>
</comment>
<comment type="domain">
    <text evidence="8">The N-terminal domain determines nucleotide recognition and specific binding, while the C-terminal domain determines the specific binding to the target protein.</text>
</comment>
<evidence type="ECO:0000256" key="5">
    <source>
        <dbReference type="ARBA" id="ARBA00022842"/>
    </source>
</evidence>
<feature type="binding site" evidence="8">
    <location>
        <position position="73"/>
    </location>
    <ligand>
        <name>GTP</name>
        <dbReference type="ChEBI" id="CHEBI:37565"/>
    </ligand>
</feature>
<dbReference type="NCBIfam" id="TIGR02665">
    <property type="entry name" value="molyb_mobA"/>
    <property type="match status" value="1"/>
</dbReference>
<dbReference type="EMBL" id="MFTC01000089">
    <property type="protein sequence ID" value="OGI49777.1"/>
    <property type="molecule type" value="Genomic_DNA"/>
</dbReference>
<evidence type="ECO:0000256" key="7">
    <source>
        <dbReference type="ARBA" id="ARBA00023150"/>
    </source>
</evidence>
<dbReference type="CDD" id="cd02503">
    <property type="entry name" value="MobA"/>
    <property type="match status" value="1"/>
</dbReference>
<dbReference type="HAMAP" id="MF_00316">
    <property type="entry name" value="MobA"/>
    <property type="match status" value="1"/>
</dbReference>
<comment type="function">
    <text evidence="8">Transfers a GMP moiety from GTP to Mo-molybdopterin (Mo-MPT) cofactor (Moco or molybdenum cofactor) to form Mo-molybdopterin guanine dinucleotide (Mo-MGD) cofactor.</text>
</comment>
<comment type="caution">
    <text evidence="10">The sequence shown here is derived from an EMBL/GenBank/DDBJ whole genome shotgun (WGS) entry which is preliminary data.</text>
</comment>
<comment type="caution">
    <text evidence="8">Lacks conserved residue(s) required for the propagation of feature annotation.</text>
</comment>